<name>A0ABT1H0R5_9NOCA</name>
<evidence type="ECO:0000313" key="4">
    <source>
        <dbReference type="Proteomes" id="UP001205740"/>
    </source>
</evidence>
<protein>
    <submittedName>
        <fullName evidence="3">Carboxymethylenebutenolidase</fullName>
    </submittedName>
</protein>
<feature type="compositionally biased region" description="Low complexity" evidence="1">
    <location>
        <begin position="55"/>
        <end position="78"/>
    </location>
</feature>
<feature type="region of interest" description="Disordered" evidence="1">
    <location>
        <begin position="55"/>
        <end position="86"/>
    </location>
</feature>
<organism evidence="3 4">
    <name type="scientific">Williamsia serinedens</name>
    <dbReference type="NCBI Taxonomy" id="391736"/>
    <lineage>
        <taxon>Bacteria</taxon>
        <taxon>Bacillati</taxon>
        <taxon>Actinomycetota</taxon>
        <taxon>Actinomycetes</taxon>
        <taxon>Mycobacteriales</taxon>
        <taxon>Nocardiaceae</taxon>
        <taxon>Williamsia</taxon>
    </lineage>
</organism>
<evidence type="ECO:0000313" key="3">
    <source>
        <dbReference type="EMBL" id="MCP2160836.1"/>
    </source>
</evidence>
<evidence type="ECO:0000259" key="2">
    <source>
        <dbReference type="Pfam" id="PF01738"/>
    </source>
</evidence>
<dbReference type="PANTHER" id="PTHR46623">
    <property type="entry name" value="CARBOXYMETHYLENEBUTENOLIDASE-RELATED"/>
    <property type="match status" value="1"/>
</dbReference>
<reference evidence="3 4" key="1">
    <citation type="submission" date="2022-06" db="EMBL/GenBank/DDBJ databases">
        <title>Genomic Encyclopedia of Archaeal and Bacterial Type Strains, Phase II (KMG-II): from individual species to whole genera.</title>
        <authorList>
            <person name="Goeker M."/>
        </authorList>
    </citation>
    <scope>NUCLEOTIDE SEQUENCE [LARGE SCALE GENOMIC DNA]</scope>
    <source>
        <strain evidence="3 4">DSM 45037</strain>
    </source>
</reference>
<keyword evidence="4" id="KW-1185">Reference proteome</keyword>
<dbReference type="SUPFAM" id="SSF53474">
    <property type="entry name" value="alpha/beta-Hydrolases"/>
    <property type="match status" value="1"/>
</dbReference>
<dbReference type="Pfam" id="PF01738">
    <property type="entry name" value="DLH"/>
    <property type="match status" value="1"/>
</dbReference>
<gene>
    <name evidence="3" type="ORF">LX12_002023</name>
</gene>
<dbReference type="InterPro" id="IPR051049">
    <property type="entry name" value="Dienelactone_hydrolase-like"/>
</dbReference>
<dbReference type="Proteomes" id="UP001205740">
    <property type="component" value="Unassembled WGS sequence"/>
</dbReference>
<proteinExistence type="predicted"/>
<accession>A0ABT1H0R5</accession>
<dbReference type="PANTHER" id="PTHR46623:SF6">
    <property type="entry name" value="ALPHA_BETA-HYDROLASES SUPERFAMILY PROTEIN"/>
    <property type="match status" value="1"/>
</dbReference>
<evidence type="ECO:0000256" key="1">
    <source>
        <dbReference type="SAM" id="MobiDB-lite"/>
    </source>
</evidence>
<dbReference type="Gene3D" id="3.40.50.1820">
    <property type="entry name" value="alpha/beta hydrolase"/>
    <property type="match status" value="1"/>
</dbReference>
<feature type="domain" description="Dienelactone hydrolase" evidence="2">
    <location>
        <begin position="108"/>
        <end position="312"/>
    </location>
</feature>
<dbReference type="EMBL" id="JAMTCG010000003">
    <property type="protein sequence ID" value="MCP2160836.1"/>
    <property type="molecule type" value="Genomic_DNA"/>
</dbReference>
<dbReference type="InterPro" id="IPR029058">
    <property type="entry name" value="AB_hydrolase_fold"/>
</dbReference>
<comment type="caution">
    <text evidence="3">The sequence shown here is derived from an EMBL/GenBank/DDBJ whole genome shotgun (WGS) entry which is preliminary data.</text>
</comment>
<sequence length="313" mass="31861">MAEFTQYIAEEIALDHADGMFGRREAIRRLGLLGLSAAAASSVLAACSSGGESASATSSSAAPGGSSGSAVTTTSSGSPEAPGAATALPTRTITFPGQRGELRGAYAAAANPKGVVLVIHENKGLTPHIASIAGRLAGVGYSALAVDLLSEEGGTSTFGDTARATAALGTIPNERFVSDEKSAIAELQRRVPGKKVGVIGFCFGGGQVWSLLASGEPQLSAAIPLYGPLPQDHDFAGSKNAAVLAVYAGLDNRVNAGRAEAETALTQAGLTHEILTVPNVDHAFFNDTGGRYNEAAATEIWGRALDWFGKYLG</sequence>
<dbReference type="InterPro" id="IPR002925">
    <property type="entry name" value="Dienelactn_hydro"/>
</dbReference>
<dbReference type="RefSeq" id="WP_253654397.1">
    <property type="nucleotide sequence ID" value="NZ_BAAAOE010000003.1"/>
</dbReference>